<dbReference type="InterPro" id="IPR013974">
    <property type="entry name" value="SAF"/>
</dbReference>
<dbReference type="Pfam" id="PF08666">
    <property type="entry name" value="SAF"/>
    <property type="match status" value="1"/>
</dbReference>
<evidence type="ECO:0000256" key="1">
    <source>
        <dbReference type="SAM" id="SignalP"/>
    </source>
</evidence>
<dbReference type="EMBL" id="QKZL01000019">
    <property type="protein sequence ID" value="PZX13117.1"/>
    <property type="molecule type" value="Genomic_DNA"/>
</dbReference>
<sequence length="255" mass="26826">MPVSRLLVLALSLTAGGGAAYLTTQGEPEVRQVTMTQTVPDERVEILVAGADLEQRRLLAPGDLEWRSWPKDAVLDGYVTRAEQPGAAEELAGNLLRASIAKGEPVRRDRIGVSDGGYLSAMLSSGKRAVSVKVTAESTAGGFILPEDRVDVLHTVVENNGAGGVTRTVVTNVRVLAVDQQVTAPETNAVSGAKTATLELGPGQAEIVSGAEATGILSLSLRSSADNDEMQIVANEDRRTIQIFGRGQVRTAQTN</sequence>
<gene>
    <name evidence="3" type="ORF">LX81_03345</name>
</gene>
<reference evidence="3 4" key="1">
    <citation type="submission" date="2018-06" db="EMBL/GenBank/DDBJ databases">
        <title>Genomic Encyclopedia of Archaeal and Bacterial Type Strains, Phase II (KMG-II): from individual species to whole genera.</title>
        <authorList>
            <person name="Goeker M."/>
        </authorList>
    </citation>
    <scope>NUCLEOTIDE SEQUENCE [LARGE SCALE GENOMIC DNA]</scope>
    <source>
        <strain evidence="3 4">DSM 22009</strain>
    </source>
</reference>
<name>A0A2W7N444_9RHOB</name>
<keyword evidence="1" id="KW-0732">Signal</keyword>
<dbReference type="RefSeq" id="WP_111538416.1">
    <property type="nucleotide sequence ID" value="NZ_QKZL01000019.1"/>
</dbReference>
<evidence type="ECO:0000259" key="2">
    <source>
        <dbReference type="SMART" id="SM00858"/>
    </source>
</evidence>
<feature type="signal peptide" evidence="1">
    <location>
        <begin position="1"/>
        <end position="20"/>
    </location>
</feature>
<accession>A0A2W7N444</accession>
<evidence type="ECO:0000313" key="3">
    <source>
        <dbReference type="EMBL" id="PZX13117.1"/>
    </source>
</evidence>
<dbReference type="NCBIfam" id="TIGR03177">
    <property type="entry name" value="pilus_cpaB"/>
    <property type="match status" value="1"/>
</dbReference>
<organism evidence="3 4">
    <name type="scientific">Palleronia aestuarii</name>
    <dbReference type="NCBI Taxonomy" id="568105"/>
    <lineage>
        <taxon>Bacteria</taxon>
        <taxon>Pseudomonadati</taxon>
        <taxon>Pseudomonadota</taxon>
        <taxon>Alphaproteobacteria</taxon>
        <taxon>Rhodobacterales</taxon>
        <taxon>Roseobacteraceae</taxon>
        <taxon>Palleronia</taxon>
    </lineage>
</organism>
<feature type="domain" description="SAF" evidence="2">
    <location>
        <begin position="44"/>
        <end position="112"/>
    </location>
</feature>
<dbReference type="OrthoDB" id="163768at2"/>
<evidence type="ECO:0000313" key="4">
    <source>
        <dbReference type="Proteomes" id="UP000248916"/>
    </source>
</evidence>
<keyword evidence="4" id="KW-1185">Reference proteome</keyword>
<dbReference type="Proteomes" id="UP000248916">
    <property type="component" value="Unassembled WGS sequence"/>
</dbReference>
<dbReference type="SMART" id="SM00858">
    <property type="entry name" value="SAF"/>
    <property type="match status" value="1"/>
</dbReference>
<dbReference type="InterPro" id="IPR017592">
    <property type="entry name" value="Pilus_assmbl_Flp-typ_CpaB"/>
</dbReference>
<protein>
    <submittedName>
        <fullName evidence="3">Pilus assembly protein CpaB</fullName>
    </submittedName>
</protein>
<dbReference type="InterPro" id="IPR031571">
    <property type="entry name" value="RcpC_dom"/>
</dbReference>
<dbReference type="AlphaFoldDB" id="A0A2W7N444"/>
<dbReference type="Pfam" id="PF16976">
    <property type="entry name" value="RcpC"/>
    <property type="match status" value="1"/>
</dbReference>
<proteinExistence type="predicted"/>
<feature type="chain" id="PRO_5016052029" evidence="1">
    <location>
        <begin position="21"/>
        <end position="255"/>
    </location>
</feature>
<comment type="caution">
    <text evidence="3">The sequence shown here is derived from an EMBL/GenBank/DDBJ whole genome shotgun (WGS) entry which is preliminary data.</text>
</comment>
<dbReference type="CDD" id="cd11614">
    <property type="entry name" value="SAF_CpaB_FlgA_like"/>
    <property type="match status" value="1"/>
</dbReference>